<proteinExistence type="predicted"/>
<accession>A0A5N7BD86</accession>
<feature type="transmembrane region" description="Helical" evidence="2">
    <location>
        <begin position="30"/>
        <end position="51"/>
    </location>
</feature>
<gene>
    <name evidence="3" type="ORF">BDV26DRAFT_156367</name>
</gene>
<keyword evidence="2" id="KW-0472">Membrane</keyword>
<organism evidence="3 4">
    <name type="scientific">Aspergillus bertholletiae</name>
    <dbReference type="NCBI Taxonomy" id="1226010"/>
    <lineage>
        <taxon>Eukaryota</taxon>
        <taxon>Fungi</taxon>
        <taxon>Dikarya</taxon>
        <taxon>Ascomycota</taxon>
        <taxon>Pezizomycotina</taxon>
        <taxon>Eurotiomycetes</taxon>
        <taxon>Eurotiomycetidae</taxon>
        <taxon>Eurotiales</taxon>
        <taxon>Aspergillaceae</taxon>
        <taxon>Aspergillus</taxon>
        <taxon>Aspergillus subgen. Circumdati</taxon>
    </lineage>
</organism>
<feature type="region of interest" description="Disordered" evidence="1">
    <location>
        <begin position="1"/>
        <end position="25"/>
    </location>
</feature>
<reference evidence="3 4" key="1">
    <citation type="submission" date="2019-04" db="EMBL/GenBank/DDBJ databases">
        <title>Friends and foes A comparative genomics studyof 23 Aspergillus species from section Flavi.</title>
        <authorList>
            <consortium name="DOE Joint Genome Institute"/>
            <person name="Kjaerbolling I."/>
            <person name="Vesth T."/>
            <person name="Frisvad J.C."/>
            <person name="Nybo J.L."/>
            <person name="Theobald S."/>
            <person name="Kildgaard S."/>
            <person name="Isbrandt T."/>
            <person name="Kuo A."/>
            <person name="Sato A."/>
            <person name="Lyhne E.K."/>
            <person name="Kogle M.E."/>
            <person name="Wiebenga A."/>
            <person name="Kun R.S."/>
            <person name="Lubbers R.J."/>
            <person name="Makela M.R."/>
            <person name="Barry K."/>
            <person name="Chovatia M."/>
            <person name="Clum A."/>
            <person name="Daum C."/>
            <person name="Haridas S."/>
            <person name="He G."/>
            <person name="LaButti K."/>
            <person name="Lipzen A."/>
            <person name="Mondo S."/>
            <person name="Riley R."/>
            <person name="Salamov A."/>
            <person name="Simmons B.A."/>
            <person name="Magnuson J.K."/>
            <person name="Henrissat B."/>
            <person name="Mortensen U.H."/>
            <person name="Larsen T.O."/>
            <person name="Devries R.P."/>
            <person name="Grigoriev I.V."/>
            <person name="Machida M."/>
            <person name="Baker S.E."/>
            <person name="Andersen M.R."/>
        </authorList>
    </citation>
    <scope>NUCLEOTIDE SEQUENCE [LARGE SCALE GENOMIC DNA]</scope>
    <source>
        <strain evidence="3 4">IBT 29228</strain>
    </source>
</reference>
<dbReference type="AlphaFoldDB" id="A0A5N7BD86"/>
<keyword evidence="2" id="KW-1133">Transmembrane helix</keyword>
<evidence type="ECO:0000256" key="2">
    <source>
        <dbReference type="SAM" id="Phobius"/>
    </source>
</evidence>
<feature type="compositionally biased region" description="Polar residues" evidence="1">
    <location>
        <begin position="1"/>
        <end position="19"/>
    </location>
</feature>
<name>A0A5N7BD86_9EURO</name>
<evidence type="ECO:0000313" key="3">
    <source>
        <dbReference type="EMBL" id="KAE8379734.1"/>
    </source>
</evidence>
<dbReference type="Proteomes" id="UP000326198">
    <property type="component" value="Unassembled WGS sequence"/>
</dbReference>
<evidence type="ECO:0000256" key="1">
    <source>
        <dbReference type="SAM" id="MobiDB-lite"/>
    </source>
</evidence>
<evidence type="ECO:0000313" key="4">
    <source>
        <dbReference type="Proteomes" id="UP000326198"/>
    </source>
</evidence>
<protein>
    <submittedName>
        <fullName evidence="3">Uncharacterized protein</fullName>
    </submittedName>
</protein>
<dbReference type="EMBL" id="ML736190">
    <property type="protein sequence ID" value="KAE8379734.1"/>
    <property type="molecule type" value="Genomic_DNA"/>
</dbReference>
<sequence length="76" mass="8399">MDSPSVPLTSLGNSSSLYTNGIIPPTSKGITVIIVDGILMFLTIFFTALRISSRRLRRQKLFPEDYLQIGSLVGRK</sequence>
<keyword evidence="2" id="KW-0812">Transmembrane</keyword>
<keyword evidence="4" id="KW-1185">Reference proteome</keyword>